<dbReference type="CDD" id="cd06170">
    <property type="entry name" value="LuxR_C_like"/>
    <property type="match status" value="1"/>
</dbReference>
<reference evidence="3 4" key="1">
    <citation type="submission" date="2024-10" db="EMBL/GenBank/DDBJ databases">
        <title>The Natural Products Discovery Center: Release of the First 8490 Sequenced Strains for Exploring Actinobacteria Biosynthetic Diversity.</title>
        <authorList>
            <person name="Kalkreuter E."/>
            <person name="Kautsar S.A."/>
            <person name="Yang D."/>
            <person name="Bader C.D."/>
            <person name="Teijaro C.N."/>
            <person name="Fluegel L."/>
            <person name="Davis C.M."/>
            <person name="Simpson J.R."/>
            <person name="Lauterbach L."/>
            <person name="Steele A.D."/>
            <person name="Gui C."/>
            <person name="Meng S."/>
            <person name="Li G."/>
            <person name="Viehrig K."/>
            <person name="Ye F."/>
            <person name="Su P."/>
            <person name="Kiefer A.F."/>
            <person name="Nichols A."/>
            <person name="Cepeda A.J."/>
            <person name="Yan W."/>
            <person name="Fan B."/>
            <person name="Jiang Y."/>
            <person name="Adhikari A."/>
            <person name="Zheng C.-J."/>
            <person name="Schuster L."/>
            <person name="Cowan T.M."/>
            <person name="Smanski M.J."/>
            <person name="Chevrette M.G."/>
            <person name="De Carvalho L.P.S."/>
            <person name="Shen B."/>
        </authorList>
    </citation>
    <scope>NUCLEOTIDE SEQUENCE [LARGE SCALE GENOMIC DNA]</scope>
    <source>
        <strain evidence="3 4">NPDC013366</strain>
    </source>
</reference>
<accession>A0ABW6Z992</accession>
<evidence type="ECO:0000313" key="3">
    <source>
        <dbReference type="EMBL" id="MFF9887716.1"/>
    </source>
</evidence>
<dbReference type="Gene3D" id="1.10.10.10">
    <property type="entry name" value="Winged helix-like DNA-binding domain superfamily/Winged helix DNA-binding domain"/>
    <property type="match status" value="2"/>
</dbReference>
<gene>
    <name evidence="3" type="ORF">ACF1HC_40100</name>
</gene>
<feature type="compositionally biased region" description="Polar residues" evidence="1">
    <location>
        <begin position="343"/>
        <end position="359"/>
    </location>
</feature>
<dbReference type="PRINTS" id="PR00038">
    <property type="entry name" value="HTHLUXR"/>
</dbReference>
<dbReference type="EMBL" id="JBICBM010000036">
    <property type="protein sequence ID" value="MFF9887716.1"/>
    <property type="molecule type" value="Genomic_DNA"/>
</dbReference>
<dbReference type="InterPro" id="IPR036388">
    <property type="entry name" value="WH-like_DNA-bd_sf"/>
</dbReference>
<sequence length="359" mass="39075">MEVLTLFGLGSDADAVYRTMLRNPQAGIPQVADQLGWHVDQVRQALDELSRLSLVRPSWEVPGRYQAVAPQVGLAVLLSRQEAELRERQERVAASKVALERAIEEYAEIQRHQQYAGVEQLLGIDAIRGRIEALAHEARSEIMGFAPEGAQTPENMTASKPLDAEIMRRGVLLRTIYLDSITKDSSSMSYAQWLVEQGGEIRSIPVLPLRMIIYDRKVVMLPMDPENSTAGAVLLRGVGVVTALCELFERVWTSATPLGAAAGSTDDGLTPQEQAVLRLLAQGNTDEAVARKLGVSVRTGRRIVAGLAARLGAQSRFQAGVEAARRGWLDAAQQAPRADNVARASSHQANSPRDPVTTC</sequence>
<dbReference type="InterPro" id="IPR000792">
    <property type="entry name" value="Tscrpt_reg_LuxR_C"/>
</dbReference>
<protein>
    <submittedName>
        <fullName evidence="3">Helix-turn-helix domain-containing protein</fullName>
    </submittedName>
</protein>
<dbReference type="RefSeq" id="WP_063766468.1">
    <property type="nucleotide sequence ID" value="NZ_JBFACJ010000044.1"/>
</dbReference>
<feature type="region of interest" description="Disordered" evidence="1">
    <location>
        <begin position="336"/>
        <end position="359"/>
    </location>
</feature>
<dbReference type="InterPro" id="IPR051797">
    <property type="entry name" value="TrmB-like"/>
</dbReference>
<organism evidence="3 4">
    <name type="scientific">Streptomyces eurythermus</name>
    <dbReference type="NCBI Taxonomy" id="42237"/>
    <lineage>
        <taxon>Bacteria</taxon>
        <taxon>Bacillati</taxon>
        <taxon>Actinomycetota</taxon>
        <taxon>Actinomycetes</taxon>
        <taxon>Kitasatosporales</taxon>
        <taxon>Streptomycetaceae</taxon>
        <taxon>Streptomyces</taxon>
    </lineage>
</organism>
<name>A0ABW6Z992_9ACTN</name>
<dbReference type="Proteomes" id="UP001603418">
    <property type="component" value="Unassembled WGS sequence"/>
</dbReference>
<dbReference type="PANTHER" id="PTHR34293:SF1">
    <property type="entry name" value="HTH-TYPE TRANSCRIPTIONAL REGULATOR TRMBL2"/>
    <property type="match status" value="1"/>
</dbReference>
<dbReference type="Pfam" id="PF00196">
    <property type="entry name" value="GerE"/>
    <property type="match status" value="1"/>
</dbReference>
<proteinExistence type="predicted"/>
<evidence type="ECO:0000256" key="1">
    <source>
        <dbReference type="SAM" id="MobiDB-lite"/>
    </source>
</evidence>
<keyword evidence="4" id="KW-1185">Reference proteome</keyword>
<dbReference type="PANTHER" id="PTHR34293">
    <property type="entry name" value="HTH-TYPE TRANSCRIPTIONAL REGULATOR TRMBL2"/>
    <property type="match status" value="1"/>
</dbReference>
<comment type="caution">
    <text evidence="3">The sequence shown here is derived from an EMBL/GenBank/DDBJ whole genome shotgun (WGS) entry which is preliminary data.</text>
</comment>
<dbReference type="SUPFAM" id="SSF46894">
    <property type="entry name" value="C-terminal effector domain of the bipartite response regulators"/>
    <property type="match status" value="1"/>
</dbReference>
<evidence type="ECO:0000259" key="2">
    <source>
        <dbReference type="PROSITE" id="PS50043"/>
    </source>
</evidence>
<evidence type="ECO:0000313" key="4">
    <source>
        <dbReference type="Proteomes" id="UP001603418"/>
    </source>
</evidence>
<dbReference type="SMART" id="SM00421">
    <property type="entry name" value="HTH_LUXR"/>
    <property type="match status" value="1"/>
</dbReference>
<dbReference type="InterPro" id="IPR016032">
    <property type="entry name" value="Sig_transdc_resp-reg_C-effctor"/>
</dbReference>
<dbReference type="PROSITE" id="PS50043">
    <property type="entry name" value="HTH_LUXR_2"/>
    <property type="match status" value="1"/>
</dbReference>
<feature type="domain" description="HTH luxR-type" evidence="2">
    <location>
        <begin position="262"/>
        <end position="327"/>
    </location>
</feature>